<feature type="domain" description="SnoaL-like" evidence="1">
    <location>
        <begin position="8"/>
        <end position="105"/>
    </location>
</feature>
<name>A0ABM6BQL1_YERET</name>
<gene>
    <name evidence="2" type="ORF">PL78_19040</name>
</gene>
<organism evidence="2 3">
    <name type="scientific">Yersinia entomophaga</name>
    <dbReference type="NCBI Taxonomy" id="935293"/>
    <lineage>
        <taxon>Bacteria</taxon>
        <taxon>Pseudomonadati</taxon>
        <taxon>Pseudomonadota</taxon>
        <taxon>Gammaproteobacteria</taxon>
        <taxon>Enterobacterales</taxon>
        <taxon>Yersiniaceae</taxon>
        <taxon>Yersinia</taxon>
    </lineage>
</organism>
<dbReference type="EMBL" id="CP010029">
    <property type="protein sequence ID" value="ANI31909.1"/>
    <property type="molecule type" value="Genomic_DNA"/>
</dbReference>
<sequence length="112" mass="12921">MSNPLTPVENQFYAYNAHDLAAFSANFSEDFIAYRMPSLEPSIVGKMQLEAFYRTQRFNQAELRAELISRSVLGNKVFDYERIYGLSAEPIESVAIFEVVESLIVTAWFFYK</sequence>
<reference evidence="2 3" key="1">
    <citation type="journal article" date="2016" name="Toxins">
        <title>The Draft Genome Sequence of the Yersinia entomophaga Entomopathogenic Type Strain MH96T.</title>
        <authorList>
            <person name="Hurst M.R."/>
            <person name="Beattie A."/>
            <person name="Altermann E."/>
            <person name="Moraga R.M."/>
            <person name="Harper L.A."/>
            <person name="Calder J."/>
            <person name="Laugraud A."/>
        </authorList>
    </citation>
    <scope>NUCLEOTIDE SEQUENCE [LARGE SCALE GENOMIC DNA]</scope>
    <source>
        <strain evidence="2 3">MH96</strain>
    </source>
</reference>
<evidence type="ECO:0000313" key="3">
    <source>
        <dbReference type="Proteomes" id="UP000266744"/>
    </source>
</evidence>
<protein>
    <submittedName>
        <fullName evidence="2">Steroid delta-isomerase</fullName>
    </submittedName>
</protein>
<dbReference type="SUPFAM" id="SSF54427">
    <property type="entry name" value="NTF2-like"/>
    <property type="match status" value="1"/>
</dbReference>
<evidence type="ECO:0000259" key="1">
    <source>
        <dbReference type="Pfam" id="PF12680"/>
    </source>
</evidence>
<dbReference type="InterPro" id="IPR032710">
    <property type="entry name" value="NTF2-like_dom_sf"/>
</dbReference>
<dbReference type="Proteomes" id="UP000266744">
    <property type="component" value="Chromosome"/>
</dbReference>
<dbReference type="RefSeq" id="WP_064518104.1">
    <property type="nucleotide sequence ID" value="NZ_CBCSBH010000028.1"/>
</dbReference>
<dbReference type="InterPro" id="IPR037401">
    <property type="entry name" value="SnoaL-like"/>
</dbReference>
<dbReference type="Gene3D" id="3.10.450.50">
    <property type="match status" value="1"/>
</dbReference>
<evidence type="ECO:0000313" key="2">
    <source>
        <dbReference type="EMBL" id="ANI31909.1"/>
    </source>
</evidence>
<dbReference type="Pfam" id="PF12680">
    <property type="entry name" value="SnoaL_2"/>
    <property type="match status" value="1"/>
</dbReference>
<keyword evidence="3" id="KW-1185">Reference proteome</keyword>
<accession>A0ABM6BQL1</accession>
<proteinExistence type="predicted"/>